<keyword evidence="5" id="KW-1185">Reference proteome</keyword>
<dbReference type="OrthoDB" id="7063246at2"/>
<dbReference type="InterPro" id="IPR052521">
    <property type="entry name" value="Cell_div_SPOR-domain"/>
</dbReference>
<name>A0A1H3JNR9_9PROT</name>
<dbReference type="GO" id="GO:0032506">
    <property type="term" value="P:cytokinetic process"/>
    <property type="evidence" value="ECO:0007669"/>
    <property type="project" value="TreeGrafter"/>
</dbReference>
<dbReference type="RefSeq" id="WP_090414396.1">
    <property type="nucleotide sequence ID" value="NZ_FNOY01000034.1"/>
</dbReference>
<accession>A0A1H3JNR9</accession>
<proteinExistence type="predicted"/>
<dbReference type="STRING" id="44576.SAMN05421881_103422"/>
<dbReference type="Pfam" id="PF05036">
    <property type="entry name" value="SPOR"/>
    <property type="match status" value="1"/>
</dbReference>
<dbReference type="PANTHER" id="PTHR38687:SF1">
    <property type="entry name" value="CELL DIVISION PROTEIN DEDD"/>
    <property type="match status" value="1"/>
</dbReference>
<dbReference type="GO" id="GO:0032153">
    <property type="term" value="C:cell division site"/>
    <property type="evidence" value="ECO:0007669"/>
    <property type="project" value="TreeGrafter"/>
</dbReference>
<dbReference type="InterPro" id="IPR007730">
    <property type="entry name" value="SPOR-like_dom"/>
</dbReference>
<feature type="compositionally biased region" description="Pro residues" evidence="1">
    <location>
        <begin position="106"/>
        <end position="125"/>
    </location>
</feature>
<keyword evidence="2" id="KW-1133">Transmembrane helix</keyword>
<sequence length="215" mass="23087">MSRDYKQRNATRNRKGSGSMMLGLFIGYTLGLASAIGVWLYISQAPSPYLTEEKVAKSAPPEKSTPKSAKKEATSDANQASLNKPRFDFYNILPGIDEPAGEDLFEPPPSPRPAPVAPAPATPAPPEKKAPAAREHYYIQTGSFRNPGDAERMKAELALLGVVASVQVGKSADNMVLHRVRIGPFNKLEEVNQVRSSLQASGMATSLVRAPGNGQ</sequence>
<dbReference type="InterPro" id="IPR036680">
    <property type="entry name" value="SPOR-like_sf"/>
</dbReference>
<keyword evidence="2" id="KW-0812">Transmembrane</keyword>
<dbReference type="EMBL" id="FNOY01000034">
    <property type="protein sequence ID" value="SDY41582.1"/>
    <property type="molecule type" value="Genomic_DNA"/>
</dbReference>
<feature type="transmembrane region" description="Helical" evidence="2">
    <location>
        <begin position="21"/>
        <end position="42"/>
    </location>
</feature>
<dbReference type="Proteomes" id="UP000198640">
    <property type="component" value="Unassembled WGS sequence"/>
</dbReference>
<evidence type="ECO:0000259" key="3">
    <source>
        <dbReference type="PROSITE" id="PS51724"/>
    </source>
</evidence>
<feature type="domain" description="SPOR" evidence="3">
    <location>
        <begin position="131"/>
        <end position="211"/>
    </location>
</feature>
<feature type="region of interest" description="Disordered" evidence="1">
    <location>
        <begin position="53"/>
        <end position="80"/>
    </location>
</feature>
<dbReference type="PANTHER" id="PTHR38687">
    <property type="entry name" value="CELL DIVISION PROTEIN DEDD-RELATED"/>
    <property type="match status" value="1"/>
</dbReference>
<evidence type="ECO:0000313" key="5">
    <source>
        <dbReference type="Proteomes" id="UP000198640"/>
    </source>
</evidence>
<dbReference type="SUPFAM" id="SSF110997">
    <property type="entry name" value="Sporulation related repeat"/>
    <property type="match status" value="1"/>
</dbReference>
<keyword evidence="2" id="KW-0472">Membrane</keyword>
<evidence type="ECO:0000313" key="4">
    <source>
        <dbReference type="EMBL" id="SDY41582.1"/>
    </source>
</evidence>
<dbReference type="PROSITE" id="PS51724">
    <property type="entry name" value="SPOR"/>
    <property type="match status" value="1"/>
</dbReference>
<dbReference type="GO" id="GO:0030428">
    <property type="term" value="C:cell septum"/>
    <property type="evidence" value="ECO:0007669"/>
    <property type="project" value="TreeGrafter"/>
</dbReference>
<evidence type="ECO:0000256" key="2">
    <source>
        <dbReference type="SAM" id="Phobius"/>
    </source>
</evidence>
<reference evidence="4 5" key="1">
    <citation type="submission" date="2016-10" db="EMBL/GenBank/DDBJ databases">
        <authorList>
            <person name="de Groot N.N."/>
        </authorList>
    </citation>
    <scope>NUCLEOTIDE SEQUENCE [LARGE SCALE GENOMIC DNA]</scope>
    <source>
        <strain evidence="4 5">Nm1</strain>
    </source>
</reference>
<organism evidence="4 5">
    <name type="scientific">Nitrosomonas halophila</name>
    <dbReference type="NCBI Taxonomy" id="44576"/>
    <lineage>
        <taxon>Bacteria</taxon>
        <taxon>Pseudomonadati</taxon>
        <taxon>Pseudomonadota</taxon>
        <taxon>Betaproteobacteria</taxon>
        <taxon>Nitrosomonadales</taxon>
        <taxon>Nitrosomonadaceae</taxon>
        <taxon>Nitrosomonas</taxon>
    </lineage>
</organism>
<gene>
    <name evidence="4" type="ORF">SAMN05421881_103422</name>
</gene>
<dbReference type="GO" id="GO:0042834">
    <property type="term" value="F:peptidoglycan binding"/>
    <property type="evidence" value="ECO:0007669"/>
    <property type="project" value="InterPro"/>
</dbReference>
<dbReference type="AlphaFoldDB" id="A0A1H3JNR9"/>
<protein>
    <submittedName>
        <fullName evidence="4">Sporulation related domain-containing protein</fullName>
    </submittedName>
</protein>
<feature type="region of interest" description="Disordered" evidence="1">
    <location>
        <begin position="100"/>
        <end position="132"/>
    </location>
</feature>
<dbReference type="Gene3D" id="3.30.70.1070">
    <property type="entry name" value="Sporulation related repeat"/>
    <property type="match status" value="1"/>
</dbReference>
<evidence type="ECO:0000256" key="1">
    <source>
        <dbReference type="SAM" id="MobiDB-lite"/>
    </source>
</evidence>